<sequence length="185" mass="20298">MVFAHDTEIALRTAAALVNTAGGAFPREEGDTLSTVEELREFYVGWGWTGRFDGDATELEQARALRPRLRAAWLAADDDAAAAELVNELLRDGRALPQLVDHDGYGWHIHATDTDAPFARRMQVEAAMAFVDAIRAGELSGLRVCAADDCDDVLADLSRNRSKRYCDRGCGNRLAAAAYRSRRAD</sequence>
<reference evidence="1" key="1">
    <citation type="submission" date="2021-11" db="EMBL/GenBank/DDBJ databases">
        <title>Study of the species diversity of bacterial strains isolated from a unique natural object - Shulgan-Tash cave (Bashkiria).</title>
        <authorList>
            <person name="Sazanova A.L."/>
            <person name="Chirak E.R."/>
            <person name="Safronova V.I."/>
        </authorList>
    </citation>
    <scope>NUCLEOTIDE SEQUENCE</scope>
    <source>
        <strain evidence="1">P1</strain>
    </source>
</reference>
<dbReference type="Proteomes" id="UP001059663">
    <property type="component" value="Chromosome"/>
</dbReference>
<accession>A0AC61U2Z1</accession>
<evidence type="ECO:0000313" key="1">
    <source>
        <dbReference type="EMBL" id="UUZ44142.1"/>
    </source>
</evidence>
<name>A0AC61U2Z1_9MICO</name>
<protein>
    <submittedName>
        <fullName evidence="1">CGNR zinc finger domain-containing protein</fullName>
    </submittedName>
</protein>
<organism evidence="1 2">
    <name type="scientific">Janibacter limosus</name>
    <dbReference type="NCBI Taxonomy" id="53458"/>
    <lineage>
        <taxon>Bacteria</taxon>
        <taxon>Bacillati</taxon>
        <taxon>Actinomycetota</taxon>
        <taxon>Actinomycetes</taxon>
        <taxon>Micrococcales</taxon>
        <taxon>Intrasporangiaceae</taxon>
        <taxon>Janibacter</taxon>
    </lineage>
</organism>
<gene>
    <name evidence="1" type="ORF">LP422_16390</name>
</gene>
<proteinExistence type="predicted"/>
<dbReference type="EMBL" id="CP087977">
    <property type="protein sequence ID" value="UUZ44142.1"/>
    <property type="molecule type" value="Genomic_DNA"/>
</dbReference>
<evidence type="ECO:0000313" key="2">
    <source>
        <dbReference type="Proteomes" id="UP001059663"/>
    </source>
</evidence>